<dbReference type="Pfam" id="PF00072">
    <property type="entry name" value="Response_reg"/>
    <property type="match status" value="1"/>
</dbReference>
<organism evidence="3 4">
    <name type="scientific">Motilibacter deserti</name>
    <dbReference type="NCBI Taxonomy" id="2714956"/>
    <lineage>
        <taxon>Bacteria</taxon>
        <taxon>Bacillati</taxon>
        <taxon>Actinomycetota</taxon>
        <taxon>Actinomycetes</taxon>
        <taxon>Motilibacterales</taxon>
        <taxon>Motilibacteraceae</taxon>
        <taxon>Motilibacter</taxon>
    </lineage>
</organism>
<feature type="domain" description="Response regulatory" evidence="2">
    <location>
        <begin position="8"/>
        <end position="123"/>
    </location>
</feature>
<evidence type="ECO:0000259" key="2">
    <source>
        <dbReference type="PROSITE" id="PS50110"/>
    </source>
</evidence>
<proteinExistence type="predicted"/>
<comment type="caution">
    <text evidence="3">The sequence shown here is derived from an EMBL/GenBank/DDBJ whole genome shotgun (WGS) entry which is preliminary data.</text>
</comment>
<dbReference type="InterPro" id="IPR058245">
    <property type="entry name" value="NreC/VraR/RcsB-like_REC"/>
</dbReference>
<evidence type="ECO:0000313" key="3">
    <source>
        <dbReference type="EMBL" id="NHC12824.1"/>
    </source>
</evidence>
<evidence type="ECO:0000313" key="4">
    <source>
        <dbReference type="Proteomes" id="UP000800981"/>
    </source>
</evidence>
<dbReference type="InterPro" id="IPR001789">
    <property type="entry name" value="Sig_transdc_resp-reg_receiver"/>
</dbReference>
<protein>
    <submittedName>
        <fullName evidence="3">Response regulator transcription factor</fullName>
    </submittedName>
</protein>
<dbReference type="InterPro" id="IPR011006">
    <property type="entry name" value="CheY-like_superfamily"/>
</dbReference>
<dbReference type="PANTHER" id="PTHR45566">
    <property type="entry name" value="HTH-TYPE TRANSCRIPTIONAL REGULATOR YHJB-RELATED"/>
    <property type="match status" value="1"/>
</dbReference>
<dbReference type="RefSeq" id="WP_166277826.1">
    <property type="nucleotide sequence ID" value="NZ_JAANNP010000001.1"/>
</dbReference>
<dbReference type="SUPFAM" id="SSF52172">
    <property type="entry name" value="CheY-like"/>
    <property type="match status" value="1"/>
</dbReference>
<dbReference type="PANTHER" id="PTHR45566:SF2">
    <property type="entry name" value="NARL SUBFAMILY"/>
    <property type="match status" value="1"/>
</dbReference>
<dbReference type="PROSITE" id="PS50110">
    <property type="entry name" value="RESPONSE_REGULATORY"/>
    <property type="match status" value="1"/>
</dbReference>
<dbReference type="EMBL" id="JAANNP010000001">
    <property type="protein sequence ID" value="NHC12824.1"/>
    <property type="molecule type" value="Genomic_DNA"/>
</dbReference>
<name>A0ABX0GT28_9ACTN</name>
<evidence type="ECO:0000256" key="1">
    <source>
        <dbReference type="PROSITE-ProRule" id="PRU00169"/>
    </source>
</evidence>
<dbReference type="SMART" id="SM00448">
    <property type="entry name" value="REC"/>
    <property type="match status" value="1"/>
</dbReference>
<dbReference type="CDD" id="cd17535">
    <property type="entry name" value="REC_NarL-like"/>
    <property type="match status" value="1"/>
</dbReference>
<feature type="modified residue" description="4-aspartylphosphate" evidence="1">
    <location>
        <position position="59"/>
    </location>
</feature>
<gene>
    <name evidence="3" type="ORF">G9H71_03395</name>
</gene>
<sequence length="145" mass="15255">MKADTVVRVLLVDDDDEVRAALAEVIEDDPRFEVVAAGRDAPDAVRLAQEHHPDLVLLDVRMPGGGVAAAEALRRDAPEGVLVGVSAHADAATVEQMVRAGVVGFFTKGQLGADLPDKLHLCVRGHVVLAADTAALALRRVLTAQ</sequence>
<reference evidence="3 4" key="1">
    <citation type="submission" date="2020-03" db="EMBL/GenBank/DDBJ databases">
        <title>Two novel Motilibacter sp.</title>
        <authorList>
            <person name="Liu S."/>
        </authorList>
    </citation>
    <scope>NUCLEOTIDE SEQUENCE [LARGE SCALE GENOMIC DNA]</scope>
    <source>
        <strain evidence="3 4">E257</strain>
    </source>
</reference>
<dbReference type="InterPro" id="IPR051015">
    <property type="entry name" value="EvgA-like"/>
</dbReference>
<keyword evidence="1" id="KW-0597">Phosphoprotein</keyword>
<accession>A0ABX0GT28</accession>
<keyword evidence="4" id="KW-1185">Reference proteome</keyword>
<dbReference type="Proteomes" id="UP000800981">
    <property type="component" value="Unassembled WGS sequence"/>
</dbReference>
<dbReference type="Gene3D" id="3.40.50.2300">
    <property type="match status" value="1"/>
</dbReference>